<evidence type="ECO:0000313" key="2">
    <source>
        <dbReference type="Proteomes" id="UP000887159"/>
    </source>
</evidence>
<gene>
    <name evidence="1" type="ORF">TNCV_1467881</name>
</gene>
<dbReference type="Proteomes" id="UP000887159">
    <property type="component" value="Unassembled WGS sequence"/>
</dbReference>
<dbReference type="EMBL" id="BMAU01021230">
    <property type="protein sequence ID" value="GFY01796.1"/>
    <property type="molecule type" value="Genomic_DNA"/>
</dbReference>
<name>A0A8X6RW84_TRICX</name>
<dbReference type="AlphaFoldDB" id="A0A8X6RW84"/>
<proteinExistence type="predicted"/>
<keyword evidence="2" id="KW-1185">Reference proteome</keyword>
<reference evidence="1" key="1">
    <citation type="submission" date="2020-08" db="EMBL/GenBank/DDBJ databases">
        <title>Multicomponent nature underlies the extraordinary mechanical properties of spider dragline silk.</title>
        <authorList>
            <person name="Kono N."/>
            <person name="Nakamura H."/>
            <person name="Mori M."/>
            <person name="Yoshida Y."/>
            <person name="Ohtoshi R."/>
            <person name="Malay A.D."/>
            <person name="Moran D.A.P."/>
            <person name="Tomita M."/>
            <person name="Numata K."/>
            <person name="Arakawa K."/>
        </authorList>
    </citation>
    <scope>NUCLEOTIDE SEQUENCE</scope>
</reference>
<sequence length="87" mass="9861">MFHQQMSSPPISFHLGVSQKSRASQQMVPAHDLVFLTEWAIRTLKNTNMVKVIRKVVMTHLKSKSHDSFFTGFIRDISAQADTPTSC</sequence>
<evidence type="ECO:0000313" key="1">
    <source>
        <dbReference type="EMBL" id="GFY01796.1"/>
    </source>
</evidence>
<organism evidence="1 2">
    <name type="scientific">Trichonephila clavipes</name>
    <name type="common">Golden silk orbweaver</name>
    <name type="synonym">Nephila clavipes</name>
    <dbReference type="NCBI Taxonomy" id="2585209"/>
    <lineage>
        <taxon>Eukaryota</taxon>
        <taxon>Metazoa</taxon>
        <taxon>Ecdysozoa</taxon>
        <taxon>Arthropoda</taxon>
        <taxon>Chelicerata</taxon>
        <taxon>Arachnida</taxon>
        <taxon>Araneae</taxon>
        <taxon>Araneomorphae</taxon>
        <taxon>Entelegynae</taxon>
        <taxon>Araneoidea</taxon>
        <taxon>Nephilidae</taxon>
        <taxon>Trichonephila</taxon>
    </lineage>
</organism>
<accession>A0A8X6RW84</accession>
<protein>
    <submittedName>
        <fullName evidence="1">Uncharacterized protein</fullName>
    </submittedName>
</protein>
<comment type="caution">
    <text evidence="1">The sequence shown here is derived from an EMBL/GenBank/DDBJ whole genome shotgun (WGS) entry which is preliminary data.</text>
</comment>